<protein>
    <recommendedName>
        <fullName evidence="5">C2 NT-type domain-containing protein</fullName>
    </recommendedName>
</protein>
<dbReference type="PROSITE" id="PS51126">
    <property type="entry name" value="DILUTE"/>
    <property type="match status" value="1"/>
</dbReference>
<evidence type="ECO:0000313" key="4">
    <source>
        <dbReference type="EMBL" id="JAC80594.1"/>
    </source>
</evidence>
<dbReference type="GO" id="GO:0005643">
    <property type="term" value="C:nuclear pore"/>
    <property type="evidence" value="ECO:0007669"/>
    <property type="project" value="InterPro"/>
</dbReference>
<dbReference type="PROSITE" id="PS51840">
    <property type="entry name" value="C2_NT"/>
    <property type="match status" value="1"/>
</dbReference>
<sequence length="1154" mass="123913">MSFLKKKKGGEQVRFDFTIHVKELTPWPPRDRQIAIAWQRGSKRKGCTQSQAPAKRGGQLCNTYCFNETFQIPATLYREAPSSDTSKTRGFRRKCLVLAVLETEGRARATSVLGKLVINLAEYAGYDVEEFLRFPVTCSQAIVAAVGQPYLRLDLVCQWQNKQVPGGSAPSLSGNSSVSTDTSNSTLSSHLSSFMRRTRTSSLLSGKEDNVQQQLAELDVFEEGIGETPPRHAVQARAPSRLSGEDGGVPKHNAMFKAELKPEADLWEAQDRQGRVSPRRSSGTKPFALEAIAEGDSAEGSPFKAKAGVPGTDTRTSVKMDKVSQWLSSSEPAEQEARAEAQGARPKEMEPGMGNPFGEDLRQPWKMESTGPVLGQDHTRAEMRSADGSGANPFNESTNPFKATDDVEGGGGASLRDQTNPFRGAPTADWQQAQSETAYENPFCSPEVGAATQGAAVGPTGDGILPANPFEPPPRQGGGHLPVDAAHDIASPFEAFLANPFEDSSRGPAEGGDSRGLVVEQLPTSASSPQTPASTSEAAAGDPSEYVCSPTSTSDQARPCGGGKAHSQSLASETLESPFLSSQAAANGASAVHAAESSPAGRQKGSHERAAPDHRCSEELHRSAVREQRRQAGERRCSRLARSSRGAMAGCSDTLADLAGGLADRLGYHGAVAQATLELQTLAAAEAAIYWARRQGGGSLRLRTRRSHQPARRLARTIACLGPSRGLHFGQAAMKAIRSMADSLGEDVAGLVFWWSNCVALRALISSGCLGGGDCLSREHVWRRTEEETCEAAGELELHLFERALQTVWWRVLVPSVASSDAHKRRAIGHRRRHAAPGGAAPDESVATLRWLDALEAVRARLCSPGLWQAGGHARLMAARILSLTMRRIDLVLFACLLSGGVDLPLPHAMLSTDPGALAEVQYLFPNLDEAVLPFSEGPLTFASGMGIKFMVSRLEAWAAEAGVSAAGGAAPKQGEKADSCDLFPRLRSAANMLMLPKRALADAEIRADACPALDLLHLTVLLERFKPDEYSADTAPPQLVKRLRQEALTAEHLKDSEALDGVYGKPQAHGLLQAPTQKVELPEAVAYWNPGGSSCQKLPSLDFDSESEEELEELAIEVGKHRQSSLHTGVANENRVSSSCQRFRLLRDLWRSL</sequence>
<dbReference type="InterPro" id="IPR021827">
    <property type="entry name" value="Nup186/Nup192/Nup205"/>
</dbReference>
<feature type="domain" description="C2 NT-type" evidence="3">
    <location>
        <begin position="5"/>
        <end position="159"/>
    </location>
</feature>
<dbReference type="AlphaFoldDB" id="A0A061SC45"/>
<evidence type="ECO:0008006" key="5">
    <source>
        <dbReference type="Google" id="ProtNLM"/>
    </source>
</evidence>
<organism evidence="4">
    <name type="scientific">Tetraselmis sp. GSL018</name>
    <dbReference type="NCBI Taxonomy" id="582737"/>
    <lineage>
        <taxon>Eukaryota</taxon>
        <taxon>Viridiplantae</taxon>
        <taxon>Chlorophyta</taxon>
        <taxon>core chlorophytes</taxon>
        <taxon>Chlorodendrophyceae</taxon>
        <taxon>Chlorodendrales</taxon>
        <taxon>Chlorodendraceae</taxon>
        <taxon>Tetraselmis</taxon>
    </lineage>
</organism>
<dbReference type="PANTHER" id="PTHR31344">
    <property type="entry name" value="NUCLEAR PORE COMPLEX PROTEIN NUP205"/>
    <property type="match status" value="1"/>
</dbReference>
<gene>
    <name evidence="4" type="ORF">TSPGSL018_9904</name>
</gene>
<feature type="compositionally biased region" description="Low complexity" evidence="1">
    <location>
        <begin position="581"/>
        <end position="597"/>
    </location>
</feature>
<feature type="compositionally biased region" description="Polar residues" evidence="1">
    <location>
        <begin position="392"/>
        <end position="401"/>
    </location>
</feature>
<dbReference type="PANTHER" id="PTHR31344:SF11">
    <property type="entry name" value="NUCLEOLAR PROTEIN GAR2-LIKE PROTEIN"/>
    <property type="match status" value="1"/>
</dbReference>
<name>A0A061SC45_9CHLO</name>
<evidence type="ECO:0000259" key="2">
    <source>
        <dbReference type="PROSITE" id="PS51126"/>
    </source>
</evidence>
<feature type="region of interest" description="Disordered" evidence="1">
    <location>
        <begin position="166"/>
        <end position="193"/>
    </location>
</feature>
<feature type="compositionally biased region" description="Basic and acidic residues" evidence="1">
    <location>
        <begin position="605"/>
        <end position="637"/>
    </location>
</feature>
<feature type="compositionally biased region" description="Low complexity" evidence="1">
    <location>
        <begin position="171"/>
        <end position="193"/>
    </location>
</feature>
<feature type="region of interest" description="Disordered" evidence="1">
    <location>
        <begin position="293"/>
        <end position="358"/>
    </location>
</feature>
<reference evidence="4" key="1">
    <citation type="submission" date="2014-05" db="EMBL/GenBank/DDBJ databases">
        <title>The transcriptome of the halophilic microalga Tetraselmis sp. GSL018 isolated from the Great Salt Lake, Utah.</title>
        <authorList>
            <person name="Jinkerson R.E."/>
            <person name="D'Adamo S."/>
            <person name="Posewitz M.C."/>
        </authorList>
    </citation>
    <scope>NUCLEOTIDE SEQUENCE</scope>
    <source>
        <strain evidence="4">GSL018</strain>
    </source>
</reference>
<feature type="compositionally biased region" description="Basic and acidic residues" evidence="1">
    <location>
        <begin position="335"/>
        <end position="350"/>
    </location>
</feature>
<feature type="compositionally biased region" description="Polar residues" evidence="1">
    <location>
        <begin position="566"/>
        <end position="575"/>
    </location>
</feature>
<accession>A0A061SC45</accession>
<feature type="region of interest" description="Disordered" evidence="1">
    <location>
        <begin position="383"/>
        <end position="426"/>
    </location>
</feature>
<dbReference type="Pfam" id="PF01843">
    <property type="entry name" value="DIL"/>
    <property type="match status" value="1"/>
</dbReference>
<dbReference type="Pfam" id="PF10358">
    <property type="entry name" value="NT-C2"/>
    <property type="match status" value="1"/>
</dbReference>
<feature type="region of interest" description="Disordered" evidence="1">
    <location>
        <begin position="229"/>
        <end position="252"/>
    </location>
</feature>
<feature type="compositionally biased region" description="Low complexity" evidence="1">
    <location>
        <begin position="523"/>
        <end position="540"/>
    </location>
</feature>
<dbReference type="EMBL" id="GBEZ01004638">
    <property type="protein sequence ID" value="JAC80594.1"/>
    <property type="molecule type" value="Transcribed_RNA"/>
</dbReference>
<proteinExistence type="predicted"/>
<feature type="domain" description="Dilute" evidence="2">
    <location>
        <begin position="734"/>
        <end position="1051"/>
    </location>
</feature>
<evidence type="ECO:0000259" key="3">
    <source>
        <dbReference type="PROSITE" id="PS51840"/>
    </source>
</evidence>
<evidence type="ECO:0000256" key="1">
    <source>
        <dbReference type="SAM" id="MobiDB-lite"/>
    </source>
</evidence>
<feature type="region of interest" description="Disordered" evidence="1">
    <location>
        <begin position="523"/>
        <end position="638"/>
    </location>
</feature>
<dbReference type="InterPro" id="IPR019448">
    <property type="entry name" value="NT-C2"/>
</dbReference>
<dbReference type="InterPro" id="IPR002710">
    <property type="entry name" value="Dilute_dom"/>
</dbReference>